<keyword evidence="8" id="KW-1185">Reference proteome</keyword>
<dbReference type="Proteomes" id="UP000694546">
    <property type="component" value="Chromosome 6"/>
</dbReference>
<dbReference type="InterPro" id="IPR051732">
    <property type="entry name" value="USF"/>
</dbReference>
<evidence type="ECO:0000256" key="2">
    <source>
        <dbReference type="ARBA" id="ARBA00023015"/>
    </source>
</evidence>
<name>A0A8C5FG78_GADMO</name>
<dbReference type="GO" id="GO:0000978">
    <property type="term" value="F:RNA polymerase II cis-regulatory region sequence-specific DNA binding"/>
    <property type="evidence" value="ECO:0007669"/>
    <property type="project" value="TreeGrafter"/>
</dbReference>
<keyword evidence="4" id="KW-0539">Nucleus</keyword>
<keyword evidence="5" id="KW-0175">Coiled coil</keyword>
<organism evidence="7 8">
    <name type="scientific">Gadus morhua</name>
    <name type="common">Atlantic cod</name>
    <dbReference type="NCBI Taxonomy" id="8049"/>
    <lineage>
        <taxon>Eukaryota</taxon>
        <taxon>Metazoa</taxon>
        <taxon>Chordata</taxon>
        <taxon>Craniata</taxon>
        <taxon>Vertebrata</taxon>
        <taxon>Euteleostomi</taxon>
        <taxon>Actinopterygii</taxon>
        <taxon>Neopterygii</taxon>
        <taxon>Teleostei</taxon>
        <taxon>Neoteleostei</taxon>
        <taxon>Acanthomorphata</taxon>
        <taxon>Zeiogadaria</taxon>
        <taxon>Gadariae</taxon>
        <taxon>Gadiformes</taxon>
        <taxon>Gadoidei</taxon>
        <taxon>Gadidae</taxon>
        <taxon>Gadus</taxon>
    </lineage>
</organism>
<dbReference type="Ensembl" id="ENSGMOT00000066903.1">
    <property type="protein sequence ID" value="ENSGMOP00000034496.1"/>
    <property type="gene ID" value="ENSGMOG00000023830.1"/>
</dbReference>
<feature type="coiled-coil region" evidence="5">
    <location>
        <begin position="254"/>
        <end position="298"/>
    </location>
</feature>
<dbReference type="PANTHER" id="PTHR46117">
    <property type="entry name" value="FI24210P1"/>
    <property type="match status" value="1"/>
</dbReference>
<dbReference type="PROSITE" id="PS50888">
    <property type="entry name" value="BHLH"/>
    <property type="match status" value="1"/>
</dbReference>
<keyword evidence="2" id="KW-0805">Transcription regulation</keyword>
<dbReference type="Gene3D" id="4.10.280.10">
    <property type="entry name" value="Helix-loop-helix DNA-binding domain"/>
    <property type="match status" value="1"/>
</dbReference>
<dbReference type="OMA" id="HMYTHAT"/>
<evidence type="ECO:0000256" key="5">
    <source>
        <dbReference type="SAM" id="Coils"/>
    </source>
</evidence>
<evidence type="ECO:0000313" key="8">
    <source>
        <dbReference type="Proteomes" id="UP000694546"/>
    </source>
</evidence>
<comment type="subcellular location">
    <subcellularLocation>
        <location evidence="1">Nucleus</location>
    </subcellularLocation>
</comment>
<reference evidence="7" key="1">
    <citation type="submission" date="2025-08" db="UniProtKB">
        <authorList>
            <consortium name="Ensembl"/>
        </authorList>
    </citation>
    <scope>IDENTIFICATION</scope>
</reference>
<reference evidence="7" key="2">
    <citation type="submission" date="2025-09" db="UniProtKB">
        <authorList>
            <consortium name="Ensembl"/>
        </authorList>
    </citation>
    <scope>IDENTIFICATION</scope>
</reference>
<dbReference type="GO" id="GO:0045944">
    <property type="term" value="P:positive regulation of transcription by RNA polymerase II"/>
    <property type="evidence" value="ECO:0007669"/>
    <property type="project" value="UniProtKB-ARBA"/>
</dbReference>
<dbReference type="GO" id="GO:0046983">
    <property type="term" value="F:protein dimerization activity"/>
    <property type="evidence" value="ECO:0007669"/>
    <property type="project" value="InterPro"/>
</dbReference>
<dbReference type="SMART" id="SM00353">
    <property type="entry name" value="HLH"/>
    <property type="match status" value="1"/>
</dbReference>
<dbReference type="PANTHER" id="PTHR46117:SF2">
    <property type="entry name" value="UPSTREAM STIMULATORY FACTOR 2"/>
    <property type="match status" value="1"/>
</dbReference>
<evidence type="ECO:0000259" key="6">
    <source>
        <dbReference type="PROSITE" id="PS50888"/>
    </source>
</evidence>
<dbReference type="GO" id="GO:0005634">
    <property type="term" value="C:nucleus"/>
    <property type="evidence" value="ECO:0007669"/>
    <property type="project" value="UniProtKB-SubCell"/>
</dbReference>
<evidence type="ECO:0000256" key="4">
    <source>
        <dbReference type="ARBA" id="ARBA00023242"/>
    </source>
</evidence>
<dbReference type="Pfam" id="PF00010">
    <property type="entry name" value="HLH"/>
    <property type="match status" value="1"/>
</dbReference>
<evidence type="ECO:0000256" key="3">
    <source>
        <dbReference type="ARBA" id="ARBA00023163"/>
    </source>
</evidence>
<dbReference type="SUPFAM" id="SSF47459">
    <property type="entry name" value="HLH, helix-loop-helix DNA-binding domain"/>
    <property type="match status" value="1"/>
</dbReference>
<feature type="domain" description="BHLH" evidence="6">
    <location>
        <begin position="202"/>
        <end position="257"/>
    </location>
</feature>
<dbReference type="InterPro" id="IPR036638">
    <property type="entry name" value="HLH_DNA-bd_sf"/>
</dbReference>
<evidence type="ECO:0000313" key="7">
    <source>
        <dbReference type="Ensembl" id="ENSGMOP00000034496.1"/>
    </source>
</evidence>
<dbReference type="GO" id="GO:0000981">
    <property type="term" value="F:DNA-binding transcription factor activity, RNA polymerase II-specific"/>
    <property type="evidence" value="ECO:0007669"/>
    <property type="project" value="TreeGrafter"/>
</dbReference>
<sequence>MMPLYMTPHHVMATKSEGSDWSSTVDVAVTVTTLKQLSGPHQSYIPWLLSRDTAVAQGIKGTALASGPALSNRLIRPLGQVTYRVVAVAEPQPETRDNTAVSVVSTATFAGAPQNTFSDVSPVGGEARFTYFPAAAVSDVHATSDPSLTPAGGQFYVMMSPSDVIPAAGRNLTSHAYSPEDGADLHDAAWKMEGARTPRDQKRRAQHNEVERRRRDKINNWIVSLSQIIPDCTLDSTKTGASKGGILSKACDYITDLRKKNQQLAQDLKEMERIQTDNQLYRQQVEELRGENALLRAQLQHNGIQIEGDTPPQ</sequence>
<accession>A0A8C5FG78</accession>
<proteinExistence type="predicted"/>
<evidence type="ECO:0000256" key="1">
    <source>
        <dbReference type="ARBA" id="ARBA00004123"/>
    </source>
</evidence>
<keyword evidence="3" id="KW-0804">Transcription</keyword>
<protein>
    <recommendedName>
        <fullName evidence="6">BHLH domain-containing protein</fullName>
    </recommendedName>
</protein>
<dbReference type="AlphaFoldDB" id="A0A8C5FG78"/>
<dbReference type="GeneTree" id="ENSGT00940000160704"/>
<dbReference type="InterPro" id="IPR011598">
    <property type="entry name" value="bHLH_dom"/>
</dbReference>